<evidence type="ECO:0000313" key="2">
    <source>
        <dbReference type="Proteomes" id="UP000007437"/>
    </source>
</evidence>
<dbReference type="HOGENOM" id="CLU_3096616_0_0_4"/>
<evidence type="ECO:0000313" key="1">
    <source>
        <dbReference type="EMBL" id="CBW75309.1"/>
    </source>
</evidence>
<dbReference type="AlphaFoldDB" id="E5ARS7"/>
<protein>
    <submittedName>
        <fullName evidence="1">Uncharacterized protein</fullName>
    </submittedName>
</protein>
<dbReference type="Proteomes" id="UP000007437">
    <property type="component" value="Chromosome"/>
</dbReference>
<organism evidence="1 2">
    <name type="scientific">Mycetohabitans rhizoxinica (strain DSM 19002 / CIP 109453 / HKI 454)</name>
    <name type="common">Paraburkholderia rhizoxinica</name>
    <dbReference type="NCBI Taxonomy" id="882378"/>
    <lineage>
        <taxon>Bacteria</taxon>
        <taxon>Pseudomonadati</taxon>
        <taxon>Pseudomonadota</taxon>
        <taxon>Betaproteobacteria</taxon>
        <taxon>Burkholderiales</taxon>
        <taxon>Burkholderiaceae</taxon>
        <taxon>Mycetohabitans</taxon>
    </lineage>
</organism>
<proteinExistence type="predicted"/>
<name>E5ARS7_MYCRK</name>
<sequence length="51" mass="6182">MRLRLQYVPAGEHAHDETLRRIQQHLAARRRMDVVLRQVKQVYDDPRVNFV</sequence>
<reference evidence="1 2" key="1">
    <citation type="journal article" date="2011" name="J. Bacteriol.">
        <title>Complete genome sequence of Burkholderia rhizoxinica, an endosymbiont of Rhizopus microsporus.</title>
        <authorList>
            <person name="Lackner G."/>
            <person name="Moebius N."/>
            <person name="Partida-Martinez L."/>
            <person name="Hertweck C."/>
        </authorList>
    </citation>
    <scope>NUCLEOTIDE SEQUENCE [LARGE SCALE GENOMIC DNA]</scope>
    <source>
        <strain evidence="2">DSM 19002 / CIP 109453 / HKI 454</strain>
    </source>
</reference>
<dbReference type="STRING" id="882378.RBRH_00136"/>
<dbReference type="KEGG" id="brh:RBRH_00136"/>
<gene>
    <name evidence="1" type="ordered locus">RBRH_00136</name>
</gene>
<dbReference type="EMBL" id="FR687359">
    <property type="protein sequence ID" value="CBW75309.1"/>
    <property type="molecule type" value="Genomic_DNA"/>
</dbReference>
<accession>E5ARS7</accession>